<reference evidence="2" key="2">
    <citation type="submission" date="2022-04" db="EMBL/GenBank/DDBJ databases">
        <title>Complete Genome Sequence of Flavobacterium sediminilitoris YSM-43, Isolated from a Tidal Sediment.</title>
        <authorList>
            <person name="Lee P.A."/>
        </authorList>
    </citation>
    <scope>NUCLEOTIDE SEQUENCE</scope>
    <source>
        <strain evidence="2">YSM-43</strain>
    </source>
</reference>
<feature type="signal peptide" evidence="1">
    <location>
        <begin position="1"/>
        <end position="18"/>
    </location>
</feature>
<accession>A0ABY4HM74</accession>
<evidence type="ECO:0000313" key="3">
    <source>
        <dbReference type="Proteomes" id="UP000830454"/>
    </source>
</evidence>
<protein>
    <submittedName>
        <fullName evidence="2">Sensor of ECF-type sigma factor</fullName>
    </submittedName>
</protein>
<keyword evidence="1" id="KW-0732">Signal</keyword>
<dbReference type="EMBL" id="CP090145">
    <property type="protein sequence ID" value="UOX33322.1"/>
    <property type="molecule type" value="Genomic_DNA"/>
</dbReference>
<reference evidence="2" key="1">
    <citation type="submission" date="2021-12" db="EMBL/GenBank/DDBJ databases">
        <authorList>
            <person name="Cha I.-T."/>
            <person name="Lee K.-E."/>
            <person name="Park S.-J."/>
        </authorList>
    </citation>
    <scope>NUCLEOTIDE SEQUENCE</scope>
    <source>
        <strain evidence="2">YSM-43</strain>
    </source>
</reference>
<feature type="chain" id="PRO_5045346221" evidence="1">
    <location>
        <begin position="19"/>
        <end position="146"/>
    </location>
</feature>
<organism evidence="2 3">
    <name type="scientific">Flavobacterium sediminilitoris</name>
    <dbReference type="NCBI Taxonomy" id="2024526"/>
    <lineage>
        <taxon>Bacteria</taxon>
        <taxon>Pseudomonadati</taxon>
        <taxon>Bacteroidota</taxon>
        <taxon>Flavobacteriia</taxon>
        <taxon>Flavobacteriales</taxon>
        <taxon>Flavobacteriaceae</taxon>
        <taxon>Flavobacterium</taxon>
    </lineage>
</organism>
<dbReference type="RefSeq" id="WP_045967206.1">
    <property type="nucleotide sequence ID" value="NZ_CP090145.1"/>
</dbReference>
<evidence type="ECO:0000313" key="2">
    <source>
        <dbReference type="EMBL" id="UOX33322.1"/>
    </source>
</evidence>
<evidence type="ECO:0000256" key="1">
    <source>
        <dbReference type="SAM" id="SignalP"/>
    </source>
</evidence>
<proteinExistence type="predicted"/>
<dbReference type="Proteomes" id="UP000830454">
    <property type="component" value="Chromosome"/>
</dbReference>
<gene>
    <name evidence="2" type="ORF">LXD69_14930</name>
</gene>
<sequence length="146" mass="17497">MKTKIALLLLFISSFSFSQGFKEKKEKIKALKVAFITEELNLTTEEAQKFWPVYNSYDDKQFEIRHNKMKAIVNQYESSEIEKLSEKEALQLVKKMEANEDEMHNLKKKYIKDLLNVLPAKKVVKLKKVEDEFNRKLFKQYRDRRD</sequence>
<keyword evidence="3" id="KW-1185">Reference proteome</keyword>
<name>A0ABY4HM74_9FLAO</name>